<accession>A0ABV7GEY8</accession>
<dbReference type="SUPFAM" id="SSF51905">
    <property type="entry name" value="FAD/NAD(P)-binding domain"/>
    <property type="match status" value="1"/>
</dbReference>
<dbReference type="PANTHER" id="PTHR13847">
    <property type="entry name" value="SARCOSINE DEHYDROGENASE-RELATED"/>
    <property type="match status" value="1"/>
</dbReference>
<dbReference type="PANTHER" id="PTHR13847:SF289">
    <property type="entry name" value="GLYCINE OXIDASE"/>
    <property type="match status" value="1"/>
</dbReference>
<dbReference type="InterPro" id="IPR036188">
    <property type="entry name" value="FAD/NAD-bd_sf"/>
</dbReference>
<proteinExistence type="predicted"/>
<dbReference type="Gene3D" id="3.30.9.10">
    <property type="entry name" value="D-Amino Acid Oxidase, subunit A, domain 2"/>
    <property type="match status" value="1"/>
</dbReference>
<dbReference type="InterPro" id="IPR006076">
    <property type="entry name" value="FAD-dep_OxRdtase"/>
</dbReference>
<keyword evidence="2" id="KW-0472">Membrane</keyword>
<keyword evidence="1 4" id="KW-0560">Oxidoreductase</keyword>
<evidence type="ECO:0000256" key="1">
    <source>
        <dbReference type="ARBA" id="ARBA00023002"/>
    </source>
</evidence>
<gene>
    <name evidence="4" type="ORF">ACFOE0_18170</name>
</gene>
<evidence type="ECO:0000259" key="3">
    <source>
        <dbReference type="Pfam" id="PF01266"/>
    </source>
</evidence>
<sequence>MQNQQHSNQTPHIVVLGAGVVGLCTAIQLQLRGATVTLVDKDGVGEGCSKGNAGHFATEQVFPLAQASLLPQLPGMLLDPKGALRISPTYLFRAIPWFLRFMTNMRRQVFKRNTASLRALNEGAMDAWQRLLDKSQNQHLLHCKGSLLTFESDSREAAKATRAMYQSEGVGVELLERQALDALQPGLHPNITHALHFTQVGHTSSPYQLSQSLFLYAKSLGVKLLQAEITQIKHAKGKLTLSTDSSVLNTDKLVVCTGAFSKTLCSQLGYQVPLDTERGYHYMVSSERMPTMPVVSFEKKFILTPMSEGLRLAGTVEFAGLKQAPNYQRADMLKQLGESIWPDIQDDKPEDEKRWMGFRPTLPDSLPVMGKAPRHDNLFFNFGHQHLGLTLAAVSAELVAAEVMGEKPAVNMIPYSIARFN</sequence>
<dbReference type="GO" id="GO:0016491">
    <property type="term" value="F:oxidoreductase activity"/>
    <property type="evidence" value="ECO:0007669"/>
    <property type="project" value="UniProtKB-KW"/>
</dbReference>
<evidence type="ECO:0000313" key="5">
    <source>
        <dbReference type="Proteomes" id="UP001595621"/>
    </source>
</evidence>
<name>A0ABV7GEY8_9GAMM</name>
<keyword evidence="2" id="KW-0812">Transmembrane</keyword>
<comment type="caution">
    <text evidence="4">The sequence shown here is derived from an EMBL/GenBank/DDBJ whole genome shotgun (WGS) entry which is preliminary data.</text>
</comment>
<keyword evidence="5" id="KW-1185">Reference proteome</keyword>
<protein>
    <submittedName>
        <fullName evidence="4">NAD(P)/FAD-dependent oxidoreductase</fullName>
        <ecNumber evidence="4">1.-.-.-</ecNumber>
    </submittedName>
</protein>
<organism evidence="4 5">
    <name type="scientific">Shewanella submarina</name>
    <dbReference type="NCBI Taxonomy" id="2016376"/>
    <lineage>
        <taxon>Bacteria</taxon>
        <taxon>Pseudomonadati</taxon>
        <taxon>Pseudomonadota</taxon>
        <taxon>Gammaproteobacteria</taxon>
        <taxon>Alteromonadales</taxon>
        <taxon>Shewanellaceae</taxon>
        <taxon>Shewanella</taxon>
    </lineage>
</organism>
<dbReference type="Proteomes" id="UP001595621">
    <property type="component" value="Unassembled WGS sequence"/>
</dbReference>
<keyword evidence="2" id="KW-1133">Transmembrane helix</keyword>
<dbReference type="Gene3D" id="3.50.50.60">
    <property type="entry name" value="FAD/NAD(P)-binding domain"/>
    <property type="match status" value="2"/>
</dbReference>
<dbReference type="EC" id="1.-.-.-" evidence="4"/>
<feature type="transmembrane region" description="Helical" evidence="2">
    <location>
        <begin position="12"/>
        <end position="31"/>
    </location>
</feature>
<evidence type="ECO:0000256" key="2">
    <source>
        <dbReference type="SAM" id="Phobius"/>
    </source>
</evidence>
<dbReference type="EMBL" id="JBHRTD010000018">
    <property type="protein sequence ID" value="MFC3140089.1"/>
    <property type="molecule type" value="Genomic_DNA"/>
</dbReference>
<evidence type="ECO:0000313" key="4">
    <source>
        <dbReference type="EMBL" id="MFC3140089.1"/>
    </source>
</evidence>
<dbReference type="SUPFAM" id="SSF54373">
    <property type="entry name" value="FAD-linked reductases, C-terminal domain"/>
    <property type="match status" value="1"/>
</dbReference>
<reference evidence="5" key="1">
    <citation type="journal article" date="2019" name="Int. J. Syst. Evol. Microbiol.">
        <title>The Global Catalogue of Microorganisms (GCM) 10K type strain sequencing project: providing services to taxonomists for standard genome sequencing and annotation.</title>
        <authorList>
            <consortium name="The Broad Institute Genomics Platform"/>
            <consortium name="The Broad Institute Genome Sequencing Center for Infectious Disease"/>
            <person name="Wu L."/>
            <person name="Ma J."/>
        </authorList>
    </citation>
    <scope>NUCLEOTIDE SEQUENCE [LARGE SCALE GENOMIC DNA]</scope>
    <source>
        <strain evidence="5">KCTC 52277</strain>
    </source>
</reference>
<feature type="domain" description="FAD dependent oxidoreductase" evidence="3">
    <location>
        <begin position="13"/>
        <end position="401"/>
    </location>
</feature>
<dbReference type="RefSeq" id="WP_248934028.1">
    <property type="nucleotide sequence ID" value="NZ_JAKILF010000001.1"/>
</dbReference>
<dbReference type="Pfam" id="PF01266">
    <property type="entry name" value="DAO"/>
    <property type="match status" value="1"/>
</dbReference>